<proteinExistence type="predicted"/>
<reference evidence="3 4" key="1">
    <citation type="submission" date="2020-08" db="EMBL/GenBank/DDBJ databases">
        <authorList>
            <person name="Liu C."/>
            <person name="Sun Q."/>
        </authorList>
    </citation>
    <scope>NUCLEOTIDE SEQUENCE [LARGE SCALE GENOMIC DNA]</scope>
    <source>
        <strain evidence="3 4">NSJ-61</strain>
    </source>
</reference>
<dbReference type="PANTHER" id="PTHR46558:SF7">
    <property type="entry name" value="TRANSCRIPTIONAL REGULATOR"/>
    <property type="match status" value="1"/>
</dbReference>
<dbReference type="AlphaFoldDB" id="A0A7G9GSG8"/>
<name>A0A7G9GSG8_9FIRM</name>
<keyword evidence="1" id="KW-0238">DNA-binding</keyword>
<accession>A0A7G9GSG8</accession>
<dbReference type="GO" id="GO:0003677">
    <property type="term" value="F:DNA binding"/>
    <property type="evidence" value="ECO:0007669"/>
    <property type="project" value="UniProtKB-KW"/>
</dbReference>
<gene>
    <name evidence="3" type="ORF">H9Q80_07360</name>
</gene>
<sequence length="81" mass="9509">MKTKIKEMRINAKMTQKQLADLVNVSSRTIISIEKEQYSPSLMLAYRLAQVFNTSVEELCCLEENKRIEDREIMNNQEDII</sequence>
<evidence type="ECO:0000313" key="4">
    <source>
        <dbReference type="Proteomes" id="UP000515856"/>
    </source>
</evidence>
<dbReference type="CDD" id="cd00093">
    <property type="entry name" value="HTH_XRE"/>
    <property type="match status" value="1"/>
</dbReference>
<dbReference type="PROSITE" id="PS50943">
    <property type="entry name" value="HTH_CROC1"/>
    <property type="match status" value="1"/>
</dbReference>
<dbReference type="SUPFAM" id="SSF47413">
    <property type="entry name" value="lambda repressor-like DNA-binding domains"/>
    <property type="match status" value="1"/>
</dbReference>
<evidence type="ECO:0000256" key="1">
    <source>
        <dbReference type="ARBA" id="ARBA00023125"/>
    </source>
</evidence>
<dbReference type="Pfam" id="PF01381">
    <property type="entry name" value="HTH_3"/>
    <property type="match status" value="1"/>
</dbReference>
<dbReference type="KEGG" id="ehn:H9Q80_07360"/>
<dbReference type="RefSeq" id="WP_117451234.1">
    <property type="nucleotide sequence ID" value="NZ_CP060636.1"/>
</dbReference>
<feature type="domain" description="HTH cro/C1-type" evidence="2">
    <location>
        <begin position="5"/>
        <end position="59"/>
    </location>
</feature>
<dbReference type="PANTHER" id="PTHR46558">
    <property type="entry name" value="TRACRIPTIONAL REGULATORY PROTEIN-RELATED-RELATED"/>
    <property type="match status" value="1"/>
</dbReference>
<keyword evidence="4" id="KW-1185">Reference proteome</keyword>
<dbReference type="Gene3D" id="1.10.260.40">
    <property type="entry name" value="lambda repressor-like DNA-binding domains"/>
    <property type="match status" value="1"/>
</dbReference>
<dbReference type="InterPro" id="IPR001387">
    <property type="entry name" value="Cro/C1-type_HTH"/>
</dbReference>
<organism evidence="3 4">
    <name type="scientific">[Eubacterium] hominis</name>
    <dbReference type="NCBI Taxonomy" id="2764325"/>
    <lineage>
        <taxon>Bacteria</taxon>
        <taxon>Bacillati</taxon>
        <taxon>Bacillota</taxon>
        <taxon>Erysipelotrichia</taxon>
        <taxon>Erysipelotrichales</taxon>
        <taxon>Erysipelotrichaceae</taxon>
        <taxon>Amedibacillus</taxon>
    </lineage>
</organism>
<evidence type="ECO:0000313" key="3">
    <source>
        <dbReference type="EMBL" id="QNM13750.1"/>
    </source>
</evidence>
<protein>
    <submittedName>
        <fullName evidence="3">Helix-turn-helix transcriptional regulator</fullName>
    </submittedName>
</protein>
<dbReference type="SMART" id="SM00530">
    <property type="entry name" value="HTH_XRE"/>
    <property type="match status" value="1"/>
</dbReference>
<dbReference type="Proteomes" id="UP000515856">
    <property type="component" value="Chromosome"/>
</dbReference>
<dbReference type="InterPro" id="IPR010982">
    <property type="entry name" value="Lambda_DNA-bd_dom_sf"/>
</dbReference>
<evidence type="ECO:0000259" key="2">
    <source>
        <dbReference type="PROSITE" id="PS50943"/>
    </source>
</evidence>
<dbReference type="EMBL" id="CP060636">
    <property type="protein sequence ID" value="QNM13750.1"/>
    <property type="molecule type" value="Genomic_DNA"/>
</dbReference>